<evidence type="ECO:0000313" key="2">
    <source>
        <dbReference type="EMBL" id="GHD10337.1"/>
    </source>
</evidence>
<comment type="caution">
    <text evidence="2">The sequence shown here is derived from an EMBL/GenBank/DDBJ whole genome shotgun (WGS) entry which is preliminary data.</text>
</comment>
<dbReference type="AlphaFoldDB" id="A0A8J3DVB0"/>
<organism evidence="2 3">
    <name type="scientific">Tianweitania populi</name>
    <dbReference type="NCBI Taxonomy" id="1607949"/>
    <lineage>
        <taxon>Bacteria</taxon>
        <taxon>Pseudomonadati</taxon>
        <taxon>Pseudomonadota</taxon>
        <taxon>Alphaproteobacteria</taxon>
        <taxon>Hyphomicrobiales</taxon>
        <taxon>Phyllobacteriaceae</taxon>
        <taxon>Tianweitania</taxon>
    </lineage>
</organism>
<evidence type="ECO:0000313" key="3">
    <source>
        <dbReference type="Proteomes" id="UP000630142"/>
    </source>
</evidence>
<sequence>MPTFAQQSPAGFRGTGWSNNKNERAEKKGKQQGGDADHGCEIAIRDPKAKSTGKVVSGERCVVAFGDRLDASFLSELRS</sequence>
<evidence type="ECO:0000256" key="1">
    <source>
        <dbReference type="SAM" id="MobiDB-lite"/>
    </source>
</evidence>
<keyword evidence="3" id="KW-1185">Reference proteome</keyword>
<protein>
    <submittedName>
        <fullName evidence="2">Uncharacterized protein</fullName>
    </submittedName>
</protein>
<name>A0A8J3DVB0_9HYPH</name>
<accession>A0A8J3DVB0</accession>
<reference evidence="2" key="2">
    <citation type="submission" date="2020-09" db="EMBL/GenBank/DDBJ databases">
        <authorList>
            <person name="Sun Q."/>
            <person name="Kim S."/>
        </authorList>
    </citation>
    <scope>NUCLEOTIDE SEQUENCE</scope>
    <source>
        <strain evidence="2">KCTC 42249</strain>
    </source>
</reference>
<dbReference type="EMBL" id="BMZQ01000001">
    <property type="protein sequence ID" value="GHD10337.1"/>
    <property type="molecule type" value="Genomic_DNA"/>
</dbReference>
<feature type="region of interest" description="Disordered" evidence="1">
    <location>
        <begin position="1"/>
        <end position="41"/>
    </location>
</feature>
<dbReference type="Proteomes" id="UP000630142">
    <property type="component" value="Unassembled WGS sequence"/>
</dbReference>
<gene>
    <name evidence="2" type="ORF">GCM10016234_12100</name>
</gene>
<feature type="compositionally biased region" description="Basic and acidic residues" evidence="1">
    <location>
        <begin position="21"/>
        <end position="41"/>
    </location>
</feature>
<reference evidence="2" key="1">
    <citation type="journal article" date="2014" name="Int. J. Syst. Evol. Microbiol.">
        <title>Complete genome sequence of Corynebacterium casei LMG S-19264T (=DSM 44701T), isolated from a smear-ripened cheese.</title>
        <authorList>
            <consortium name="US DOE Joint Genome Institute (JGI-PGF)"/>
            <person name="Walter F."/>
            <person name="Albersmeier A."/>
            <person name="Kalinowski J."/>
            <person name="Ruckert C."/>
        </authorList>
    </citation>
    <scope>NUCLEOTIDE SEQUENCE</scope>
    <source>
        <strain evidence="2">KCTC 42249</strain>
    </source>
</reference>
<proteinExistence type="predicted"/>